<keyword evidence="1" id="KW-1133">Transmembrane helix</keyword>
<feature type="transmembrane region" description="Helical" evidence="1">
    <location>
        <begin position="139"/>
        <end position="158"/>
    </location>
</feature>
<evidence type="ECO:0000313" key="3">
    <source>
        <dbReference type="Proteomes" id="UP000193711"/>
    </source>
</evidence>
<protein>
    <submittedName>
        <fullName evidence="2">Uncharacterized protein</fullName>
    </submittedName>
</protein>
<dbReference type="RefSeq" id="WP_085476830.1">
    <property type="nucleotide sequence ID" value="NZ_FXBM01000002.1"/>
</dbReference>
<dbReference type="EMBL" id="FXBM01000002">
    <property type="protein sequence ID" value="SMH44761.1"/>
    <property type="molecule type" value="Genomic_DNA"/>
</dbReference>
<name>A0A1X7P1U2_9MICO</name>
<reference evidence="3" key="1">
    <citation type="submission" date="2017-04" db="EMBL/GenBank/DDBJ databases">
        <authorList>
            <person name="Varghese N."/>
            <person name="Submissions S."/>
        </authorList>
    </citation>
    <scope>NUCLEOTIDE SEQUENCE [LARGE SCALE GENOMIC DNA]</scope>
    <source>
        <strain evidence="3">VKM Ac-2121</strain>
    </source>
</reference>
<feature type="transmembrane region" description="Helical" evidence="1">
    <location>
        <begin position="170"/>
        <end position="190"/>
    </location>
</feature>
<keyword evidence="3" id="KW-1185">Reference proteome</keyword>
<evidence type="ECO:0000313" key="2">
    <source>
        <dbReference type="EMBL" id="SMH44761.1"/>
    </source>
</evidence>
<keyword evidence="1" id="KW-0472">Membrane</keyword>
<dbReference type="AlphaFoldDB" id="A0A1X7P1U2"/>
<proteinExistence type="predicted"/>
<feature type="transmembrane region" description="Helical" evidence="1">
    <location>
        <begin position="112"/>
        <end position="133"/>
    </location>
</feature>
<organism evidence="2 3">
    <name type="scientific">Rathayibacter oskolensis</name>
    <dbReference type="NCBI Taxonomy" id="1891671"/>
    <lineage>
        <taxon>Bacteria</taxon>
        <taxon>Bacillati</taxon>
        <taxon>Actinomycetota</taxon>
        <taxon>Actinomycetes</taxon>
        <taxon>Micrococcales</taxon>
        <taxon>Microbacteriaceae</taxon>
        <taxon>Rathayibacter</taxon>
    </lineage>
</organism>
<dbReference type="OrthoDB" id="3211973at2"/>
<sequence>MDPVEQNDAVEAAADRAPRRIVTTRTGAVAAVGVVGAVMRTEGAIYGTVLSITLIAVGWDKDTDLEVLLFLLGSVTVFWVAHLYAGTIARLPSTEPSPRTVLAAAADTARHSVGMLAAMIVPALLLALGPLGLVDEWTAYYLALGSGVLILALLGYVMSARRGSPLGRRLLGTLTTTLLGVVVVWLSTLVH</sequence>
<evidence type="ECO:0000256" key="1">
    <source>
        <dbReference type="SAM" id="Phobius"/>
    </source>
</evidence>
<accession>A0A1X7P1U2</accession>
<gene>
    <name evidence="2" type="ORF">SAMN06295885_2423</name>
</gene>
<keyword evidence="1" id="KW-0812">Transmembrane</keyword>
<dbReference type="STRING" id="1891671.SAMN06295885_2423"/>
<dbReference type="Proteomes" id="UP000193711">
    <property type="component" value="Unassembled WGS sequence"/>
</dbReference>
<feature type="transmembrane region" description="Helical" evidence="1">
    <location>
        <begin position="67"/>
        <end position="91"/>
    </location>
</feature>